<sequence length="83" mass="9382">MSLDYKLKISIPFENNNQAEIAGNSLRPDPILKADEMTVDFSTDNEKLICYFQGVSDRVIRVAVSNVLDNIKTIIECIEQFEG</sequence>
<keyword evidence="2" id="KW-1185">Reference proteome</keyword>
<reference evidence="1" key="1">
    <citation type="submission" date="2022-06" db="EMBL/GenBank/DDBJ databases">
        <authorList>
            <person name="Legras J.-L."/>
            <person name="Devillers H."/>
            <person name="Grondin C."/>
        </authorList>
    </citation>
    <scope>NUCLEOTIDE SEQUENCE</scope>
    <source>
        <strain evidence="1">CLIB 1444</strain>
    </source>
</reference>
<comment type="caution">
    <text evidence="1">The sequence shown here is derived from an EMBL/GenBank/DDBJ whole genome shotgun (WGS) entry which is preliminary data.</text>
</comment>
<dbReference type="EMBL" id="CALSDN010000015">
    <property type="protein sequence ID" value="CAH6723455.1"/>
    <property type="molecule type" value="Genomic_DNA"/>
</dbReference>
<accession>A0ACA9YEW4</accession>
<dbReference type="Proteomes" id="UP001152531">
    <property type="component" value="Unassembled WGS sequence"/>
</dbReference>
<organism evidence="1 2">
    <name type="scientific">[Candida] jaroonii</name>
    <dbReference type="NCBI Taxonomy" id="467808"/>
    <lineage>
        <taxon>Eukaryota</taxon>
        <taxon>Fungi</taxon>
        <taxon>Dikarya</taxon>
        <taxon>Ascomycota</taxon>
        <taxon>Saccharomycotina</taxon>
        <taxon>Pichiomycetes</taxon>
        <taxon>Debaryomycetaceae</taxon>
        <taxon>Yamadazyma</taxon>
    </lineage>
</organism>
<evidence type="ECO:0000313" key="2">
    <source>
        <dbReference type="Proteomes" id="UP001152531"/>
    </source>
</evidence>
<name>A0ACA9YEW4_9ASCO</name>
<evidence type="ECO:0000313" key="1">
    <source>
        <dbReference type="EMBL" id="CAH6723455.1"/>
    </source>
</evidence>
<gene>
    <name evidence="1" type="ORF">CLIB1444_15S01662</name>
</gene>
<protein>
    <submittedName>
        <fullName evidence="1">EKC/KEOPS complex subunit Pcc1p</fullName>
    </submittedName>
</protein>
<proteinExistence type="predicted"/>